<organism evidence="1">
    <name type="scientific">viral metagenome</name>
    <dbReference type="NCBI Taxonomy" id="1070528"/>
    <lineage>
        <taxon>unclassified sequences</taxon>
        <taxon>metagenomes</taxon>
        <taxon>organismal metagenomes</taxon>
    </lineage>
</organism>
<sequence>MDEVYHVICPHCQGGILIHKSEVNCAIFRHGVYKTNMQQIPPHLPKEECDRLASAQLIEGCGKPFRLIQTPTICAVVCGYI</sequence>
<evidence type="ECO:0000313" key="1">
    <source>
        <dbReference type="EMBL" id="QHU20602.1"/>
    </source>
</evidence>
<dbReference type="EMBL" id="MN740969">
    <property type="protein sequence ID" value="QHU20602.1"/>
    <property type="molecule type" value="Genomic_DNA"/>
</dbReference>
<protein>
    <submittedName>
        <fullName evidence="1">Uncharacterized protein</fullName>
    </submittedName>
</protein>
<proteinExistence type="predicted"/>
<dbReference type="AlphaFoldDB" id="A0A6C0KRL1"/>
<name>A0A6C0KRL1_9ZZZZ</name>
<reference evidence="1" key="1">
    <citation type="journal article" date="2020" name="Nature">
        <title>Giant virus diversity and host interactions through global metagenomics.</title>
        <authorList>
            <person name="Schulz F."/>
            <person name="Roux S."/>
            <person name="Paez-Espino D."/>
            <person name="Jungbluth S."/>
            <person name="Walsh D.A."/>
            <person name="Denef V.J."/>
            <person name="McMahon K.D."/>
            <person name="Konstantinidis K.T."/>
            <person name="Eloe-Fadrosh E.A."/>
            <person name="Kyrpides N.C."/>
            <person name="Woyke T."/>
        </authorList>
    </citation>
    <scope>NUCLEOTIDE SEQUENCE</scope>
    <source>
        <strain evidence="1">GVMAG-S-3300013093-109</strain>
    </source>
</reference>
<accession>A0A6C0KRL1</accession>